<protein>
    <recommendedName>
        <fullName evidence="4">Phosphate-binding protein</fullName>
    </recommendedName>
</protein>
<reference evidence="6" key="1">
    <citation type="submission" date="2023-06" db="EMBL/GenBank/DDBJ databases">
        <title>Genomic of Parafulvivirga corallium.</title>
        <authorList>
            <person name="Wang G."/>
        </authorList>
    </citation>
    <scope>NUCLEOTIDE SEQUENCE</scope>
    <source>
        <strain evidence="6">BMA10</strain>
    </source>
</reference>
<evidence type="ECO:0000256" key="3">
    <source>
        <dbReference type="ARBA" id="ARBA00022729"/>
    </source>
</evidence>
<evidence type="ECO:0000256" key="1">
    <source>
        <dbReference type="ARBA" id="ARBA00008725"/>
    </source>
</evidence>
<organism evidence="6 7">
    <name type="scientific">Splendidivirga corallicola</name>
    <dbReference type="NCBI Taxonomy" id="3051826"/>
    <lineage>
        <taxon>Bacteria</taxon>
        <taxon>Pseudomonadati</taxon>
        <taxon>Bacteroidota</taxon>
        <taxon>Cytophagia</taxon>
        <taxon>Cytophagales</taxon>
        <taxon>Splendidivirgaceae</taxon>
        <taxon>Splendidivirga</taxon>
    </lineage>
</organism>
<evidence type="ECO:0000256" key="2">
    <source>
        <dbReference type="ARBA" id="ARBA00022448"/>
    </source>
</evidence>
<dbReference type="Pfam" id="PF12849">
    <property type="entry name" value="PBP_like_2"/>
    <property type="match status" value="1"/>
</dbReference>
<keyword evidence="2 4" id="KW-0813">Transport</keyword>
<dbReference type="Gene3D" id="3.40.190.10">
    <property type="entry name" value="Periplasmic binding protein-like II"/>
    <property type="match status" value="2"/>
</dbReference>
<keyword evidence="3 4" id="KW-0732">Signal</keyword>
<evidence type="ECO:0000256" key="4">
    <source>
        <dbReference type="RuleBase" id="RU367119"/>
    </source>
</evidence>
<dbReference type="CDD" id="cd13654">
    <property type="entry name" value="PBP2_phosphate_like_2"/>
    <property type="match status" value="1"/>
</dbReference>
<accession>A0ABT8KTM2</accession>
<keyword evidence="4" id="KW-0592">Phosphate transport</keyword>
<sequence length="321" mass="35081">MNKQLNTIIAVLLAIFTLASCGGESSKSGGSESGDQLTGAIRIDGSSTVYPITEAVAEEFRAVQPKVKVTVGVSGTGGGFKKFSRGETDINDASRPIKEKEVKVCEENSIKYVELTIAYDGLAVLINKENDWVDHFTVEELKKIWEPSAQGTVTKWSQIRPEWPDEEFSLYGPGVASGTYDYFTEAIVGESGASRGDYTASEDDNVLVQGISGDKNSIGFFGLAYYEENKDKLKLIGVDNGTGAVIPTLETVKEGTYAPLSRPVFIYVNDKASARPEVDTFVKFYIENAADLVQDVGYIPLPEAEYQNQLNKFKDFSKPQQ</sequence>
<dbReference type="EMBL" id="JAUJEA010000009">
    <property type="protein sequence ID" value="MDN5204110.1"/>
    <property type="molecule type" value="Genomic_DNA"/>
</dbReference>
<dbReference type="SUPFAM" id="SSF53850">
    <property type="entry name" value="Periplasmic binding protein-like II"/>
    <property type="match status" value="1"/>
</dbReference>
<feature type="signal peptide" evidence="4">
    <location>
        <begin position="1"/>
        <end position="22"/>
    </location>
</feature>
<gene>
    <name evidence="6" type="ORF">QQ008_22145</name>
</gene>
<feature type="chain" id="PRO_5044952507" description="Phosphate-binding protein" evidence="4">
    <location>
        <begin position="23"/>
        <end position="321"/>
    </location>
</feature>
<dbReference type="InterPro" id="IPR024370">
    <property type="entry name" value="PBP_domain"/>
</dbReference>
<dbReference type="RefSeq" id="WP_346754131.1">
    <property type="nucleotide sequence ID" value="NZ_JAUJEA010000009.1"/>
</dbReference>
<comment type="caution">
    <text evidence="6">The sequence shown here is derived from an EMBL/GenBank/DDBJ whole genome shotgun (WGS) entry which is preliminary data.</text>
</comment>
<dbReference type="PROSITE" id="PS51257">
    <property type="entry name" value="PROKAR_LIPOPROTEIN"/>
    <property type="match status" value="1"/>
</dbReference>
<comment type="similarity">
    <text evidence="1 4">Belongs to the PstS family.</text>
</comment>
<comment type="function">
    <text evidence="4">Involved in the system for phosphate transport across the cytoplasmic membrane.</text>
</comment>
<dbReference type="PANTHER" id="PTHR30570:SF1">
    <property type="entry name" value="PHOSPHATE-BINDING PROTEIN PSTS"/>
    <property type="match status" value="1"/>
</dbReference>
<dbReference type="Proteomes" id="UP001172082">
    <property type="component" value="Unassembled WGS sequence"/>
</dbReference>
<dbReference type="InterPro" id="IPR011862">
    <property type="entry name" value="Phos-bd"/>
</dbReference>
<dbReference type="InterPro" id="IPR050811">
    <property type="entry name" value="Phosphate_ABC_transporter"/>
</dbReference>
<evidence type="ECO:0000259" key="5">
    <source>
        <dbReference type="Pfam" id="PF12849"/>
    </source>
</evidence>
<evidence type="ECO:0000313" key="6">
    <source>
        <dbReference type="EMBL" id="MDN5204110.1"/>
    </source>
</evidence>
<evidence type="ECO:0000313" key="7">
    <source>
        <dbReference type="Proteomes" id="UP001172082"/>
    </source>
</evidence>
<proteinExistence type="inferred from homology"/>
<name>A0ABT8KTM2_9BACT</name>
<dbReference type="PANTHER" id="PTHR30570">
    <property type="entry name" value="PERIPLASMIC PHOSPHATE BINDING COMPONENT OF PHOSPHATE ABC TRANSPORTER"/>
    <property type="match status" value="1"/>
</dbReference>
<keyword evidence="7" id="KW-1185">Reference proteome</keyword>
<feature type="domain" description="PBP" evidence="5">
    <location>
        <begin position="32"/>
        <end position="286"/>
    </location>
</feature>
<dbReference type="NCBIfam" id="TIGR02136">
    <property type="entry name" value="ptsS_2"/>
    <property type="match status" value="1"/>
</dbReference>